<gene>
    <name evidence="1" type="ORF">PU1002_00055</name>
</gene>
<dbReference type="EMBL" id="AAPV01000002">
    <property type="protein sequence ID" value="EAS84067.1"/>
    <property type="molecule type" value="Genomic_DNA"/>
</dbReference>
<proteinExistence type="predicted"/>
<dbReference type="HOGENOM" id="CLU_3059683_0_0_5"/>
<reference evidence="1 2" key="1">
    <citation type="submission" date="2006-04" db="EMBL/GenBank/DDBJ databases">
        <authorList>
            <person name="Giovannoni S.J."/>
            <person name="Cho J.-C."/>
            <person name="Ferriera S."/>
            <person name="Johnson J."/>
            <person name="Kravitz S."/>
            <person name="Halpern A."/>
            <person name="Remington K."/>
            <person name="Beeson K."/>
            <person name="Tran B."/>
            <person name="Rogers Y.-H."/>
            <person name="Friedman R."/>
            <person name="Venter J.C."/>
        </authorList>
    </citation>
    <scope>NUCLEOTIDE SEQUENCE [LARGE SCALE GENOMIC DNA]</scope>
    <source>
        <strain evidence="1 2">HTCC1002</strain>
    </source>
</reference>
<name>Q1UZX4_PELU1</name>
<dbReference type="Proteomes" id="UP000005306">
    <property type="component" value="Unassembled WGS sequence"/>
</dbReference>
<protein>
    <submittedName>
        <fullName evidence="1">Uncharacterized protein</fullName>
    </submittedName>
</protein>
<dbReference type="AlphaFoldDB" id="Q1UZX4"/>
<evidence type="ECO:0000313" key="2">
    <source>
        <dbReference type="Proteomes" id="UP000005306"/>
    </source>
</evidence>
<accession>Q1UZX4</accession>
<sequence length="53" mass="6094">MDDKIKNTENEAQIIREEDISQYNAKGIYMRDDHCDWGSSGMDALVDQINDSN</sequence>
<dbReference type="RefSeq" id="WP_006996654.1">
    <property type="nucleotide sequence ID" value="NZ_CH724130.1"/>
</dbReference>
<comment type="caution">
    <text evidence="1">The sequence shown here is derived from an EMBL/GenBank/DDBJ whole genome shotgun (WGS) entry which is preliminary data.</text>
</comment>
<organism evidence="1 2">
    <name type="scientific">Pelagibacter ubique (strain HTCC1002)</name>
    <dbReference type="NCBI Taxonomy" id="314261"/>
    <lineage>
        <taxon>Bacteria</taxon>
        <taxon>Pseudomonadati</taxon>
        <taxon>Pseudomonadota</taxon>
        <taxon>Alphaproteobacteria</taxon>
        <taxon>Candidatus Pelagibacterales</taxon>
        <taxon>Candidatus Pelagibacteraceae</taxon>
        <taxon>Candidatus Pelagibacter</taxon>
    </lineage>
</organism>
<evidence type="ECO:0000313" key="1">
    <source>
        <dbReference type="EMBL" id="EAS84067.1"/>
    </source>
</evidence>